<evidence type="ECO:0000313" key="1">
    <source>
        <dbReference type="EMBL" id="KAA6382162.1"/>
    </source>
</evidence>
<accession>A0A5J4VHX4</accession>
<evidence type="ECO:0008006" key="3">
    <source>
        <dbReference type="Google" id="ProtNLM"/>
    </source>
</evidence>
<comment type="caution">
    <text evidence="1">The sequence shown here is derived from an EMBL/GenBank/DDBJ whole genome shotgun (WGS) entry which is preliminary data.</text>
</comment>
<evidence type="ECO:0000313" key="2">
    <source>
        <dbReference type="Proteomes" id="UP000324800"/>
    </source>
</evidence>
<dbReference type="Proteomes" id="UP000324800">
    <property type="component" value="Unassembled WGS sequence"/>
</dbReference>
<reference evidence="1 2" key="1">
    <citation type="submission" date="2019-03" db="EMBL/GenBank/DDBJ databases">
        <title>Single cell metagenomics reveals metabolic interactions within the superorganism composed of flagellate Streblomastix strix and complex community of Bacteroidetes bacteria on its surface.</title>
        <authorList>
            <person name="Treitli S.C."/>
            <person name="Kolisko M."/>
            <person name="Husnik F."/>
            <person name="Keeling P."/>
            <person name="Hampl V."/>
        </authorList>
    </citation>
    <scope>NUCLEOTIDE SEQUENCE [LARGE SCALE GENOMIC DNA]</scope>
    <source>
        <strain evidence="1">ST1C</strain>
    </source>
</reference>
<proteinExistence type="predicted"/>
<sequence length="181" mass="21129">MVQQMLLNSETGSIIQEDYGLQKIRLGKVKRTLQNGINRQLSKIANTNELDDIHRYNLSISPCYIAMPFGVSLASRVFDKNLKPVIEEIINRQKLKTMAYAHDVILMSEDKERRSNQHLTHLRIGGIGKQRDFSVEIKIYGQMAEMLQPKPGRRRQHYNIHQSRCWEQFQTICATRKCQRC</sequence>
<dbReference type="AlphaFoldDB" id="A0A5J4VHX4"/>
<protein>
    <recommendedName>
        <fullName evidence="3">Reverse transcriptase domain-containing protein</fullName>
    </recommendedName>
</protein>
<gene>
    <name evidence="1" type="ORF">EZS28_022311</name>
</gene>
<name>A0A5J4VHX4_9EUKA</name>
<organism evidence="1 2">
    <name type="scientific">Streblomastix strix</name>
    <dbReference type="NCBI Taxonomy" id="222440"/>
    <lineage>
        <taxon>Eukaryota</taxon>
        <taxon>Metamonada</taxon>
        <taxon>Preaxostyla</taxon>
        <taxon>Oxymonadida</taxon>
        <taxon>Streblomastigidae</taxon>
        <taxon>Streblomastix</taxon>
    </lineage>
</organism>
<dbReference type="EMBL" id="SNRW01006931">
    <property type="protein sequence ID" value="KAA6382162.1"/>
    <property type="molecule type" value="Genomic_DNA"/>
</dbReference>